<feature type="compositionally biased region" description="Gly residues" evidence="1">
    <location>
        <begin position="245"/>
        <end position="255"/>
    </location>
</feature>
<comment type="caution">
    <text evidence="2">The sequence shown here is derived from an EMBL/GenBank/DDBJ whole genome shotgun (WGS) entry which is preliminary data.</text>
</comment>
<name>A0A9N7UEU8_PLEPL</name>
<gene>
    <name evidence="2" type="ORF">PLEPLA_LOCUS18675</name>
</gene>
<sequence length="324" mass="35251">MEVRSVSSSSVRDSVKQRKHNGQTVLQVGPEAQLCKDLTVDDLFCPENQNPDHCTARIARATNTPSDCSVGLSARTGRQSPLSEDWDAVGVHPAGLSSKSIHGTQKLKSGAVRLELGPVSPMATPLAVPLALYKQDKRVRNGWKDGKRPIRALKLHMGSRVYLVEGVGLREQCHLLCASAAHPSMETTPMGAHWEHWPTEERQTLNFTSGMQLSARTAFLFLWDAFSATPPHRQVRGGRRSQGRGHSGCGSGGEQGAVTPAIAPDQNLSPGLESFPFTRGSTGDEQAHHGSHYEALPTFAMVYVHMKSGEWRKGCSLHHVARCN</sequence>
<evidence type="ECO:0000256" key="1">
    <source>
        <dbReference type="SAM" id="MobiDB-lite"/>
    </source>
</evidence>
<proteinExistence type="predicted"/>
<dbReference type="EMBL" id="CADEAL010001258">
    <property type="protein sequence ID" value="CAB1430689.1"/>
    <property type="molecule type" value="Genomic_DNA"/>
</dbReference>
<feature type="region of interest" description="Disordered" evidence="1">
    <location>
        <begin position="1"/>
        <end position="24"/>
    </location>
</feature>
<reference evidence="2" key="1">
    <citation type="submission" date="2020-03" db="EMBL/GenBank/DDBJ databases">
        <authorList>
            <person name="Weist P."/>
        </authorList>
    </citation>
    <scope>NUCLEOTIDE SEQUENCE</scope>
</reference>
<feature type="region of interest" description="Disordered" evidence="1">
    <location>
        <begin position="232"/>
        <end position="289"/>
    </location>
</feature>
<evidence type="ECO:0000313" key="3">
    <source>
        <dbReference type="Proteomes" id="UP001153269"/>
    </source>
</evidence>
<evidence type="ECO:0000313" key="2">
    <source>
        <dbReference type="EMBL" id="CAB1430689.1"/>
    </source>
</evidence>
<organism evidence="2 3">
    <name type="scientific">Pleuronectes platessa</name>
    <name type="common">European plaice</name>
    <dbReference type="NCBI Taxonomy" id="8262"/>
    <lineage>
        <taxon>Eukaryota</taxon>
        <taxon>Metazoa</taxon>
        <taxon>Chordata</taxon>
        <taxon>Craniata</taxon>
        <taxon>Vertebrata</taxon>
        <taxon>Euteleostomi</taxon>
        <taxon>Actinopterygii</taxon>
        <taxon>Neopterygii</taxon>
        <taxon>Teleostei</taxon>
        <taxon>Neoteleostei</taxon>
        <taxon>Acanthomorphata</taxon>
        <taxon>Carangaria</taxon>
        <taxon>Pleuronectiformes</taxon>
        <taxon>Pleuronectoidei</taxon>
        <taxon>Pleuronectidae</taxon>
        <taxon>Pleuronectes</taxon>
    </lineage>
</organism>
<feature type="compositionally biased region" description="Basic residues" evidence="1">
    <location>
        <begin position="233"/>
        <end position="243"/>
    </location>
</feature>
<accession>A0A9N7UEU8</accession>
<dbReference type="Proteomes" id="UP001153269">
    <property type="component" value="Unassembled WGS sequence"/>
</dbReference>
<keyword evidence="3" id="KW-1185">Reference proteome</keyword>
<protein>
    <submittedName>
        <fullName evidence="2">Uncharacterized protein</fullName>
    </submittedName>
</protein>
<dbReference type="AlphaFoldDB" id="A0A9N7UEU8"/>
<feature type="compositionally biased region" description="Low complexity" evidence="1">
    <location>
        <begin position="1"/>
        <end position="12"/>
    </location>
</feature>